<dbReference type="PROSITE" id="PS51635">
    <property type="entry name" value="PNPLA"/>
    <property type="match status" value="1"/>
</dbReference>
<evidence type="ECO:0000259" key="5">
    <source>
        <dbReference type="PROSITE" id="PS51635"/>
    </source>
</evidence>
<dbReference type="InterPro" id="IPR016035">
    <property type="entry name" value="Acyl_Trfase/lysoPLipase"/>
</dbReference>
<dbReference type="OrthoDB" id="9770965at2"/>
<evidence type="ECO:0000256" key="3">
    <source>
        <dbReference type="ARBA" id="ARBA00023098"/>
    </source>
</evidence>
<keyword evidence="1 4" id="KW-0378">Hydrolase</keyword>
<dbReference type="InterPro" id="IPR002641">
    <property type="entry name" value="PNPLA_dom"/>
</dbReference>
<dbReference type="PANTHER" id="PTHR14226:SF76">
    <property type="entry name" value="NTE FAMILY PROTEIN RSSA"/>
    <property type="match status" value="1"/>
</dbReference>
<keyword evidence="3 4" id="KW-0443">Lipid metabolism</keyword>
<dbReference type="Pfam" id="PF19143">
    <property type="entry name" value="Omp85_2"/>
    <property type="match status" value="1"/>
</dbReference>
<dbReference type="Gene3D" id="3.40.1090.10">
    <property type="entry name" value="Cytosolic phospholipase A2 catalytic domain"/>
    <property type="match status" value="2"/>
</dbReference>
<evidence type="ECO:0000256" key="1">
    <source>
        <dbReference type="ARBA" id="ARBA00022801"/>
    </source>
</evidence>
<evidence type="ECO:0000256" key="2">
    <source>
        <dbReference type="ARBA" id="ARBA00022963"/>
    </source>
</evidence>
<proteinExistence type="predicted"/>
<evidence type="ECO:0000256" key="4">
    <source>
        <dbReference type="PROSITE-ProRule" id="PRU01161"/>
    </source>
</evidence>
<sequence length="752" mass="83872">MKIKNSILNGIQISICFILLFANALMAQQRPKVGLVLSGGGAKGIAHIGVLKAIDSAGLKIDYITGTSMGSIIGGLYTTGYSGNEIEKVTKTLNWDELLSGKPIYKHVSIDEKDEYGQYSAEVGIKDKKAQFATGLIDSQELWLILNKMFMPVYNVKDFSKFSIPFKCIATDLSNGKAVVISDGDIVKAVRASMAIPSVFTAVDSDKTKLVDGGIVRNFPVKDVKEMGADIVIGVNLFTGLPDIEKLNNVLDVFYQITQYRDADDLVEEKKLCNLVIEPHLEKYSAGSFDATDSIMDIGDAVGKLYYPYFKKLADSLNVLYPITYDPYNRLPKVETIVIDEIAYEGIEYTSTSLLLQKLGLKPSNSYTVAQINEGFRKAFASRYYDNIYYSLTPTTEGHAKLICKIKEKPLTQLKVGLSFHQFTGPALLLNLTMRDLLLNKSRTMGKFAIGENFRILLEHKQIFGPKANNFFNLSWERQNLPMNLYDGTQKLFVYDVAYSQSDINYTRVMANDWSIAAGISYQKNKFSPDVVEDEFYTGNISNYFAYLASESITTDRPNFPTRGHLFNAQGGIVFGRKAQIDQTLEDGTVQDISSLVDNAPEFYKFMVNFTKFNPLSDKLVLFYTLQTSFAFKSQGFIVDNFYLGGIQQLFRQQVAFAGLNEQQINSTSLASGQLGMQYNFAGSLFLMGRANTGIYDFTTQTKAWDSDTVESINGFSLGLGYNLGFLPMELTAMYSPEIGKVYSHVKIGFVF</sequence>
<feature type="short sequence motif" description="DGA/G" evidence="4">
    <location>
        <begin position="212"/>
        <end position="214"/>
    </location>
</feature>
<evidence type="ECO:0000313" key="7">
    <source>
        <dbReference type="Proteomes" id="UP000245618"/>
    </source>
</evidence>
<reference evidence="6 7" key="1">
    <citation type="submission" date="2018-04" db="EMBL/GenBank/DDBJ databases">
        <title>Flavobacterium sp. nov., isolated from glacier ice.</title>
        <authorList>
            <person name="Liu Q."/>
            <person name="Xin Y.-H."/>
        </authorList>
    </citation>
    <scope>NUCLEOTIDE SEQUENCE [LARGE SCALE GENOMIC DNA]</scope>
    <source>
        <strain evidence="6 7">LB2P30</strain>
    </source>
</reference>
<dbReference type="RefSeq" id="WP_116764533.1">
    <property type="nucleotide sequence ID" value="NZ_QCZH01000026.1"/>
</dbReference>
<feature type="active site" description="Nucleophile" evidence="4">
    <location>
        <position position="68"/>
    </location>
</feature>
<dbReference type="AlphaFoldDB" id="A0A2U1JMF2"/>
<dbReference type="InterPro" id="IPR050301">
    <property type="entry name" value="NTE"/>
</dbReference>
<evidence type="ECO:0000313" key="6">
    <source>
        <dbReference type="EMBL" id="PWA06351.1"/>
    </source>
</evidence>
<keyword evidence="2 4" id="KW-0442">Lipid degradation</keyword>
<feature type="short sequence motif" description="GXGXXG" evidence="4">
    <location>
        <begin position="39"/>
        <end position="44"/>
    </location>
</feature>
<feature type="domain" description="PNPLA" evidence="5">
    <location>
        <begin position="35"/>
        <end position="225"/>
    </location>
</feature>
<comment type="caution">
    <text evidence="6">The sequence shown here is derived from an EMBL/GenBank/DDBJ whole genome shotgun (WGS) entry which is preliminary data.</text>
</comment>
<feature type="active site" description="Proton acceptor" evidence="4">
    <location>
        <position position="212"/>
    </location>
</feature>
<dbReference type="CDD" id="cd07205">
    <property type="entry name" value="Pat_PNPLA6_PNPLA7_NTE1_like"/>
    <property type="match status" value="1"/>
</dbReference>
<dbReference type="Gene3D" id="3.10.20.310">
    <property type="entry name" value="membrane protein fhac"/>
    <property type="match status" value="1"/>
</dbReference>
<feature type="short sequence motif" description="GXSXG" evidence="4">
    <location>
        <begin position="66"/>
        <end position="70"/>
    </location>
</feature>
<dbReference type="PANTHER" id="PTHR14226">
    <property type="entry name" value="NEUROPATHY TARGET ESTERASE/SWISS CHEESE D.MELANOGASTER"/>
    <property type="match status" value="1"/>
</dbReference>
<gene>
    <name evidence="6" type="ORF">DB891_15720</name>
</gene>
<dbReference type="GO" id="GO:0016787">
    <property type="term" value="F:hydrolase activity"/>
    <property type="evidence" value="ECO:0007669"/>
    <property type="project" value="UniProtKB-UniRule"/>
</dbReference>
<dbReference type="Pfam" id="PF01734">
    <property type="entry name" value="Patatin"/>
    <property type="match status" value="1"/>
</dbReference>
<dbReference type="SUPFAM" id="SSF52151">
    <property type="entry name" value="FabD/lysophospholipase-like"/>
    <property type="match status" value="1"/>
</dbReference>
<organism evidence="6 7">
    <name type="scientific">Flavobacterium laiguense</name>
    <dbReference type="NCBI Taxonomy" id="2169409"/>
    <lineage>
        <taxon>Bacteria</taxon>
        <taxon>Pseudomonadati</taxon>
        <taxon>Bacteroidota</taxon>
        <taxon>Flavobacteriia</taxon>
        <taxon>Flavobacteriales</taxon>
        <taxon>Flavobacteriaceae</taxon>
        <taxon>Flavobacterium</taxon>
    </lineage>
</organism>
<dbReference type="Proteomes" id="UP000245618">
    <property type="component" value="Unassembled WGS sequence"/>
</dbReference>
<keyword evidence="7" id="KW-1185">Reference proteome</keyword>
<name>A0A2U1JMF2_9FLAO</name>
<accession>A0A2U1JMF2</accession>
<dbReference type="EMBL" id="QCZH01000026">
    <property type="protein sequence ID" value="PWA06351.1"/>
    <property type="molecule type" value="Genomic_DNA"/>
</dbReference>
<protein>
    <recommendedName>
        <fullName evidence="5">PNPLA domain-containing protein</fullName>
    </recommendedName>
</protein>
<dbReference type="GO" id="GO:0016042">
    <property type="term" value="P:lipid catabolic process"/>
    <property type="evidence" value="ECO:0007669"/>
    <property type="project" value="UniProtKB-UniRule"/>
</dbReference>
<dbReference type="InterPro" id="IPR043864">
    <property type="entry name" value="Omp85-like_dom"/>
</dbReference>